<dbReference type="Proteomes" id="UP000283469">
    <property type="component" value="Unassembled WGS sequence"/>
</dbReference>
<dbReference type="RefSeq" id="WP_119750239.1">
    <property type="nucleotide sequence ID" value="NZ_QVRA01000039.1"/>
</dbReference>
<accession>A0A418YLD2</accession>
<reference evidence="1 2" key="1">
    <citation type="submission" date="2018-08" db="EMBL/GenBank/DDBJ databases">
        <title>Sphingobium sp. EO9.</title>
        <authorList>
            <person name="Park Y."/>
            <person name="Kim K.H."/>
            <person name="Jeon C.O."/>
        </authorList>
    </citation>
    <scope>NUCLEOTIDE SEQUENCE [LARGE SCALE GENOMIC DNA]</scope>
    <source>
        <strain evidence="1 2">EO9</strain>
    </source>
</reference>
<evidence type="ECO:0008006" key="3">
    <source>
        <dbReference type="Google" id="ProtNLM"/>
    </source>
</evidence>
<dbReference type="AlphaFoldDB" id="A0A418YLD2"/>
<evidence type="ECO:0000313" key="2">
    <source>
        <dbReference type="Proteomes" id="UP000283469"/>
    </source>
</evidence>
<name>A0A418YLD2_9SPHN</name>
<organism evidence="1 2">
    <name type="scientific">Sphingobium terrigena</name>
    <dbReference type="NCBI Taxonomy" id="2304063"/>
    <lineage>
        <taxon>Bacteria</taxon>
        <taxon>Pseudomonadati</taxon>
        <taxon>Pseudomonadota</taxon>
        <taxon>Alphaproteobacteria</taxon>
        <taxon>Sphingomonadales</taxon>
        <taxon>Sphingomonadaceae</taxon>
        <taxon>Sphingobium</taxon>
    </lineage>
</organism>
<gene>
    <name evidence="1" type="ORF">D0Z70_22485</name>
</gene>
<evidence type="ECO:0000313" key="1">
    <source>
        <dbReference type="EMBL" id="RJG51801.1"/>
    </source>
</evidence>
<sequence length="136" mass="14552">MKKLTYLPAQPIGDGVYRMELGEMEIFELETGRVPGGGPRQLGATPRPIHIILSSLMSGRIEDGEGGTVGNPFASIASEFDIRNVVRLGLIGGGMDKDDAREIVKKFGPPNRPLSELHDIAAALVYAHIVGVDDDA</sequence>
<comment type="caution">
    <text evidence="1">The sequence shown here is derived from an EMBL/GenBank/DDBJ whole genome shotgun (WGS) entry which is preliminary data.</text>
</comment>
<proteinExistence type="predicted"/>
<keyword evidence="2" id="KW-1185">Reference proteome</keyword>
<protein>
    <recommendedName>
        <fullName evidence="3">Gene transfer agent family protein</fullName>
    </recommendedName>
</protein>
<dbReference type="OrthoDB" id="7509188at2"/>
<dbReference type="EMBL" id="QVRA01000039">
    <property type="protein sequence ID" value="RJG51801.1"/>
    <property type="molecule type" value="Genomic_DNA"/>
</dbReference>